<dbReference type="OrthoDB" id="198852at2759"/>
<dbReference type="Proteomes" id="UP000693970">
    <property type="component" value="Unassembled WGS sequence"/>
</dbReference>
<dbReference type="EMBL" id="JAGRRH010000015">
    <property type="protein sequence ID" value="KAG7357684.1"/>
    <property type="molecule type" value="Genomic_DNA"/>
</dbReference>
<dbReference type="InterPro" id="IPR011889">
    <property type="entry name" value="Liste_lipo_26"/>
</dbReference>
<proteinExistence type="predicted"/>
<reference evidence="1" key="2">
    <citation type="submission" date="2021-04" db="EMBL/GenBank/DDBJ databases">
        <authorList>
            <person name="Podell S."/>
        </authorList>
    </citation>
    <scope>NUCLEOTIDE SEQUENCE</scope>
    <source>
        <strain evidence="1">Hildebrandi</strain>
    </source>
</reference>
<name>A0A9K3L9J5_9STRA</name>
<dbReference type="InterPro" id="IPR005046">
    <property type="entry name" value="DUF285"/>
</dbReference>
<organism evidence="1 2">
    <name type="scientific">Nitzschia inconspicua</name>
    <dbReference type="NCBI Taxonomy" id="303405"/>
    <lineage>
        <taxon>Eukaryota</taxon>
        <taxon>Sar</taxon>
        <taxon>Stramenopiles</taxon>
        <taxon>Ochrophyta</taxon>
        <taxon>Bacillariophyta</taxon>
        <taxon>Bacillariophyceae</taxon>
        <taxon>Bacillariophycidae</taxon>
        <taxon>Bacillariales</taxon>
        <taxon>Bacillariaceae</taxon>
        <taxon>Nitzschia</taxon>
    </lineage>
</organism>
<sequence length="229" mass="26669">MNQDATDQTLSPDMLLRHDCMLHALSFLDVLTLLRKQVVSKHFQELCSKTIRNKCGENGPPPLTNETLREAVRKYCRLLEMYRYSFSNIDDLETIACTYGYPIDSWDVSQVTDMSTLFLMNHHFDRYIGSWVTSNVTNMESMFSNARAFNQDIGRWDVSNVERMDCMFRNATAFNQDIGQWDVSNVQRMDCMFNYALAFDQDIRRWDVSNVTSMDTMFEQASAFNQDIG</sequence>
<dbReference type="AlphaFoldDB" id="A0A9K3L9J5"/>
<dbReference type="CDD" id="cd09917">
    <property type="entry name" value="F-box_SF"/>
    <property type="match status" value="1"/>
</dbReference>
<gene>
    <name evidence="1" type="ORF">IV203_002372</name>
</gene>
<dbReference type="NCBIfam" id="TIGR02167">
    <property type="entry name" value="Liste_lipo_26"/>
    <property type="match status" value="2"/>
</dbReference>
<dbReference type="Pfam" id="PF03382">
    <property type="entry name" value="DUF285"/>
    <property type="match status" value="1"/>
</dbReference>
<accession>A0A9K3L9J5</accession>
<evidence type="ECO:0000313" key="2">
    <source>
        <dbReference type="Proteomes" id="UP000693970"/>
    </source>
</evidence>
<comment type="caution">
    <text evidence="1">The sequence shown here is derived from an EMBL/GenBank/DDBJ whole genome shotgun (WGS) entry which is preliminary data.</text>
</comment>
<keyword evidence="2" id="KW-1185">Reference proteome</keyword>
<protein>
    <submittedName>
        <fullName evidence="1">Fibronectin domain containing protein</fullName>
    </submittedName>
</protein>
<evidence type="ECO:0000313" key="1">
    <source>
        <dbReference type="EMBL" id="KAG7357684.1"/>
    </source>
</evidence>
<reference evidence="1" key="1">
    <citation type="journal article" date="2021" name="Sci. Rep.">
        <title>Diploid genomic architecture of Nitzschia inconspicua, an elite biomass production diatom.</title>
        <authorList>
            <person name="Oliver A."/>
            <person name="Podell S."/>
            <person name="Pinowska A."/>
            <person name="Traller J.C."/>
            <person name="Smith S.R."/>
            <person name="McClure R."/>
            <person name="Beliaev A."/>
            <person name="Bohutskyi P."/>
            <person name="Hill E.A."/>
            <person name="Rabines A."/>
            <person name="Zheng H."/>
            <person name="Allen L.Z."/>
            <person name="Kuo A."/>
            <person name="Grigoriev I.V."/>
            <person name="Allen A.E."/>
            <person name="Hazlebeck D."/>
            <person name="Allen E.E."/>
        </authorList>
    </citation>
    <scope>NUCLEOTIDE SEQUENCE</scope>
    <source>
        <strain evidence="1">Hildebrandi</strain>
    </source>
</reference>